<dbReference type="InterPro" id="IPR013482">
    <property type="entry name" value="Molybde_CF_guanTrfase"/>
</dbReference>
<dbReference type="STRING" id="760142.Hipma_0814"/>
<dbReference type="GO" id="GO:0005525">
    <property type="term" value="F:GTP binding"/>
    <property type="evidence" value="ECO:0007669"/>
    <property type="project" value="UniProtKB-KW"/>
</dbReference>
<evidence type="ECO:0000256" key="7">
    <source>
        <dbReference type="ARBA" id="ARBA00023150"/>
    </source>
</evidence>
<dbReference type="Gene3D" id="3.90.550.10">
    <property type="entry name" value="Spore Coat Polysaccharide Biosynthesis Protein SpsA, Chain A"/>
    <property type="match status" value="1"/>
</dbReference>
<proteinExistence type="predicted"/>
<sequence length="189" mass="21705">MRVLFCILAGGKSSRFNSDKRKAHLLGKELLDYPIESVELLGYRPIVSLRFNDDLKTDYPIVKDPLPFLGPLCGMLEVMKQNKADFYIFLTSDMPFITGKMLKMMIDNLSVQFDAVAFNCDGVRLFPLALSQKTERLIKNTGCKNRSIKSFIEKLNIKYIDWHNCTDFFNINTKEDLKKAEGYLLSKAE</sequence>
<dbReference type="AlphaFoldDB" id="F2LVK0"/>
<protein>
    <recommendedName>
        <fullName evidence="8">MobA-like NTP transferase domain-containing protein</fullName>
    </recommendedName>
</protein>
<dbReference type="PANTHER" id="PTHR19136">
    <property type="entry name" value="MOLYBDENUM COFACTOR GUANYLYLTRANSFERASE"/>
    <property type="match status" value="1"/>
</dbReference>
<keyword evidence="7" id="KW-0501">Molybdenum cofactor biosynthesis</keyword>
<dbReference type="InterPro" id="IPR025877">
    <property type="entry name" value="MobA-like_NTP_Trfase"/>
</dbReference>
<evidence type="ECO:0000256" key="2">
    <source>
        <dbReference type="ARBA" id="ARBA00022679"/>
    </source>
</evidence>
<evidence type="ECO:0000256" key="1">
    <source>
        <dbReference type="ARBA" id="ARBA00022490"/>
    </source>
</evidence>
<dbReference type="SUPFAM" id="SSF53448">
    <property type="entry name" value="Nucleotide-diphospho-sugar transferases"/>
    <property type="match status" value="1"/>
</dbReference>
<dbReference type="GO" id="GO:0006777">
    <property type="term" value="P:Mo-molybdopterin cofactor biosynthetic process"/>
    <property type="evidence" value="ECO:0007669"/>
    <property type="project" value="UniProtKB-KW"/>
</dbReference>
<keyword evidence="1" id="KW-0963">Cytoplasm</keyword>
<dbReference type="EMBL" id="CP002606">
    <property type="protein sequence ID" value="AEA33784.1"/>
    <property type="molecule type" value="Genomic_DNA"/>
</dbReference>
<dbReference type="PANTHER" id="PTHR19136:SF81">
    <property type="entry name" value="MOLYBDENUM COFACTOR GUANYLYLTRANSFERASE"/>
    <property type="match status" value="1"/>
</dbReference>
<keyword evidence="6" id="KW-0342">GTP-binding</keyword>
<evidence type="ECO:0000259" key="8">
    <source>
        <dbReference type="Pfam" id="PF12804"/>
    </source>
</evidence>
<keyword evidence="10" id="KW-1185">Reference proteome</keyword>
<evidence type="ECO:0000313" key="10">
    <source>
        <dbReference type="Proteomes" id="UP000008139"/>
    </source>
</evidence>
<dbReference type="GO" id="GO:0016779">
    <property type="term" value="F:nucleotidyltransferase activity"/>
    <property type="evidence" value="ECO:0007669"/>
    <property type="project" value="TreeGrafter"/>
</dbReference>
<keyword evidence="2" id="KW-0808">Transferase</keyword>
<dbReference type="InParanoid" id="F2LVK0"/>
<dbReference type="RefSeq" id="WP_013681825.1">
    <property type="nucleotide sequence ID" value="NC_015318.1"/>
</dbReference>
<dbReference type="GO" id="GO:0046872">
    <property type="term" value="F:metal ion binding"/>
    <property type="evidence" value="ECO:0007669"/>
    <property type="project" value="UniProtKB-KW"/>
</dbReference>
<evidence type="ECO:0000313" key="9">
    <source>
        <dbReference type="EMBL" id="AEA33784.1"/>
    </source>
</evidence>
<dbReference type="HOGENOM" id="CLU_055597_2_0_7"/>
<dbReference type="CDD" id="cd02503">
    <property type="entry name" value="MobA"/>
    <property type="match status" value="1"/>
</dbReference>
<dbReference type="KEGG" id="hmr:Hipma_0814"/>
<reference evidence="9 10" key="1">
    <citation type="journal article" date="2011" name="Stand. Genomic Sci.">
        <title>Complete genome sequence of the thermophilic sulfur-reducer Hippea maritima type strain (MH(2)).</title>
        <authorList>
            <person name="Huntemann M."/>
            <person name="Lu M."/>
            <person name="Nolan M."/>
            <person name="Lapidus A."/>
            <person name="Lucas S."/>
            <person name="Hammon N."/>
            <person name="Deshpande S."/>
            <person name="Cheng J.F."/>
            <person name="Tapia R."/>
            <person name="Han C."/>
            <person name="Goodwin L."/>
            <person name="Pitluck S."/>
            <person name="Liolios K."/>
            <person name="Pagani I."/>
            <person name="Ivanova N."/>
            <person name="Ovchinikova G."/>
            <person name="Pati A."/>
            <person name="Chen A."/>
            <person name="Palaniappan K."/>
            <person name="Land M."/>
            <person name="Hauser L."/>
            <person name="Jeffries C.D."/>
            <person name="Detter J.C."/>
            <person name="Brambilla E.M."/>
            <person name="Rohde M."/>
            <person name="Spring S."/>
            <person name="Goker M."/>
            <person name="Woyke T."/>
            <person name="Bristow J."/>
            <person name="Eisen J.A."/>
            <person name="Markowitz V."/>
            <person name="Hugenholtz P."/>
            <person name="Kyrpides N.C."/>
            <person name="Klenk H.P."/>
            <person name="Mavromatis K."/>
        </authorList>
    </citation>
    <scope>NUCLEOTIDE SEQUENCE [LARGE SCALE GENOMIC DNA]</scope>
    <source>
        <strain evidence="10">ATCC 700847 / DSM 10411 / MH2</strain>
    </source>
</reference>
<evidence type="ECO:0000256" key="6">
    <source>
        <dbReference type="ARBA" id="ARBA00023134"/>
    </source>
</evidence>
<gene>
    <name evidence="9" type="ordered locus">Hipma_0814</name>
</gene>
<dbReference type="Proteomes" id="UP000008139">
    <property type="component" value="Chromosome"/>
</dbReference>
<keyword evidence="3" id="KW-0479">Metal-binding</keyword>
<dbReference type="Pfam" id="PF12804">
    <property type="entry name" value="NTP_transf_3"/>
    <property type="match status" value="1"/>
</dbReference>
<reference evidence="10" key="2">
    <citation type="submission" date="2011-03" db="EMBL/GenBank/DDBJ databases">
        <title>The complete genome of Hippea maritima DSM 10411.</title>
        <authorList>
            <consortium name="US DOE Joint Genome Institute (JGI-PGF)"/>
            <person name="Lucas S."/>
            <person name="Copeland A."/>
            <person name="Lapidus A."/>
            <person name="Bruce D."/>
            <person name="Goodwin L."/>
            <person name="Pitluck S."/>
            <person name="Peters L."/>
            <person name="Kyrpides N."/>
            <person name="Mavromatis K."/>
            <person name="Pagani I."/>
            <person name="Ivanova N."/>
            <person name="Mikhailova N."/>
            <person name="Lu M."/>
            <person name="Detter J.C."/>
            <person name="Tapia R."/>
            <person name="Han C."/>
            <person name="Land M."/>
            <person name="Hauser L."/>
            <person name="Markowitz V."/>
            <person name="Cheng J.-F."/>
            <person name="Hugenholtz P."/>
            <person name="Woyke T."/>
            <person name="Wu D."/>
            <person name="Spring S."/>
            <person name="Schroeder M."/>
            <person name="Brambilla E."/>
            <person name="Klenk H.-P."/>
            <person name="Eisen J.A."/>
        </authorList>
    </citation>
    <scope>NUCLEOTIDE SEQUENCE [LARGE SCALE GENOMIC DNA]</scope>
    <source>
        <strain evidence="10">ATCC 700847 / DSM 10411 / MH2</strain>
    </source>
</reference>
<dbReference type="InterPro" id="IPR029044">
    <property type="entry name" value="Nucleotide-diphossugar_trans"/>
</dbReference>
<accession>F2LVK0</accession>
<dbReference type="FunCoup" id="F2LVK0">
    <property type="interactions" value="63"/>
</dbReference>
<feature type="domain" description="MobA-like NTP transferase" evidence="8">
    <location>
        <begin position="6"/>
        <end position="154"/>
    </location>
</feature>
<keyword evidence="5" id="KW-0460">Magnesium</keyword>
<keyword evidence="4" id="KW-0547">Nucleotide-binding</keyword>
<organism evidence="9 10">
    <name type="scientific">Hippea maritima (strain ATCC 700847 / DSM 10411 / MH2)</name>
    <dbReference type="NCBI Taxonomy" id="760142"/>
    <lineage>
        <taxon>Bacteria</taxon>
        <taxon>Pseudomonadati</taxon>
        <taxon>Campylobacterota</taxon>
        <taxon>Desulfurellia</taxon>
        <taxon>Desulfurellales</taxon>
        <taxon>Hippeaceae</taxon>
        <taxon>Hippea</taxon>
    </lineage>
</organism>
<evidence type="ECO:0000256" key="4">
    <source>
        <dbReference type="ARBA" id="ARBA00022741"/>
    </source>
</evidence>
<evidence type="ECO:0000256" key="3">
    <source>
        <dbReference type="ARBA" id="ARBA00022723"/>
    </source>
</evidence>
<dbReference type="eggNOG" id="COG0746">
    <property type="taxonomic scope" value="Bacteria"/>
</dbReference>
<evidence type="ECO:0000256" key="5">
    <source>
        <dbReference type="ARBA" id="ARBA00022842"/>
    </source>
</evidence>
<name>F2LVK0_HIPMA</name>